<dbReference type="SUPFAM" id="SSF53098">
    <property type="entry name" value="Ribonuclease H-like"/>
    <property type="match status" value="1"/>
</dbReference>
<sequence>MQIFLFFGGGIRRYNTNTLLRVSIWLAYVGADMVAVYALGLISKNDQNATTLVGFHGTNNPNHFDLNHNQLAFFWVPFLLIHLGGQDTLTTFSMEDNNLWLRHLMNLSIQVLLALYAFWKSTGKGQKSWTIEEKRKDRKALSLIQLYLHNDILQEVLQEKTAVELWLKLESICMSKDLNSKMHVKMKLFTHKLQEGGSMMNHLSIFKEIITDLVSMESGDVVRMGDNNPREIVGIGSVQIKMHDGMIRTLKDVRHIPGMVRNLISLSTLDAEGYRHSGSGGVCKLYVLRGSTLHGSVTVATVSNDEPSKTNLRHMCLGHMSELGMAELIKRDLLDGCTVGKMKFCEHCVFGKHKRVKFNASVHTTKGTLDYVHADLWGPSRKPSYGGARYMLTIIDDYSRKVWPYFLKNKDDTFAAFKGWKVMIERQTKKKLRVFGCTAYAHVDNGKLELRAIKCLFLGYGFGVKGYKLWNPETKKTFMSRNVVFNEFVMFNDILSTDVSPVGSDEEQKHVSVQVENIHEPATYIEAVVSGDREKWISAMQEEMQSLEKNGTWDVVCLPKHKKQSYIKKVLHRFNMHDAKSVSTPIAPHFKLLALQCASTDEDFEYMSRVPYSSVVGSLMYAMVCSHPDLSYAMSLISRYMANPDFATDLDKRRSFTGYVFTIGGCAVSWRATLQPVVALSTTEAEYMAIAEACKEVESSRNGLRETRWQLHKLGVEADKGSYVSTVLYVLSSMPGVRDLFSGRTVSQMKVREVFKFQANSRPLDQVLKLLEVELAMMYDDLYTKAMVLRTRTGVILRCISQVLMTCAFLIFVVANSRQYYSRADVAITYVLFIGFFTIEVCAFILIVMSRWTWAFFKSRKCEMLVHVTWLLLSSSIGWPEKRILWSKSMGQYNFLSSCIGRHRSRTSSKLLIYIRKALSAVESKYLVRKLRHTKHVTVNKDIMEDVVTWVGRVAREEFTRITEQQHWVHLRPIIKATLNSSVNSFGDNIILLHTYTELHLRKCPNDDEVIGMNETISSVNTIMHTCTKISNYMVYLLVVQPSMLPFSGSAEDTMANFYEKITKNSYSNEQGVLDTAYQILENVLEFGDEECLKEQEEPGPWLETLMEIRDMWMRLLIYAAGKCLGDLHAQQLGRGGELLTFVWLLMAHSGIGDVDHQVDLISNNDVLSGQFCAFHFPSKAEQSSV</sequence>
<dbReference type="InterPro" id="IPR025315">
    <property type="entry name" value="DUF4220"/>
</dbReference>
<name>A0A811MH78_9POAL</name>
<dbReference type="Pfam" id="PF25597">
    <property type="entry name" value="SH3_retrovirus"/>
    <property type="match status" value="1"/>
</dbReference>
<feature type="domain" description="Retroviral polymerase SH3-like" evidence="5">
    <location>
        <begin position="437"/>
        <end position="494"/>
    </location>
</feature>
<dbReference type="InterPro" id="IPR025724">
    <property type="entry name" value="GAG-pre-integrase_dom"/>
</dbReference>
<feature type="transmembrane region" description="Helical" evidence="1">
    <location>
        <begin position="795"/>
        <end position="815"/>
    </location>
</feature>
<dbReference type="PANTHER" id="PTHR31325">
    <property type="entry name" value="OS01G0798800 PROTEIN-RELATED"/>
    <property type="match status" value="1"/>
</dbReference>
<keyword evidence="1" id="KW-1133">Transmembrane helix</keyword>
<evidence type="ECO:0000313" key="7">
    <source>
        <dbReference type="Proteomes" id="UP000604825"/>
    </source>
</evidence>
<evidence type="ECO:0000259" key="3">
    <source>
        <dbReference type="Pfam" id="PF13976"/>
    </source>
</evidence>
<evidence type="ECO:0000256" key="1">
    <source>
        <dbReference type="SAM" id="Phobius"/>
    </source>
</evidence>
<dbReference type="InterPro" id="IPR057670">
    <property type="entry name" value="SH3_retrovirus"/>
</dbReference>
<dbReference type="InterPro" id="IPR036397">
    <property type="entry name" value="RNaseH_sf"/>
</dbReference>
<accession>A0A811MH78</accession>
<feature type="domain" description="GAG-pre-integrase" evidence="3">
    <location>
        <begin position="284"/>
        <end position="353"/>
    </location>
</feature>
<dbReference type="Pfam" id="PF22936">
    <property type="entry name" value="Pol_BBD"/>
    <property type="match status" value="1"/>
</dbReference>
<reference evidence="6" key="1">
    <citation type="submission" date="2020-10" db="EMBL/GenBank/DDBJ databases">
        <authorList>
            <person name="Han B."/>
            <person name="Lu T."/>
            <person name="Zhao Q."/>
            <person name="Huang X."/>
            <person name="Zhao Y."/>
        </authorList>
    </citation>
    <scope>NUCLEOTIDE SEQUENCE</scope>
</reference>
<feature type="transmembrane region" description="Helical" evidence="1">
    <location>
        <begin position="827"/>
        <end position="850"/>
    </location>
</feature>
<dbReference type="Gene3D" id="3.30.420.10">
    <property type="entry name" value="Ribonuclease H-like superfamily/Ribonuclease H"/>
    <property type="match status" value="1"/>
</dbReference>
<dbReference type="AlphaFoldDB" id="A0A811MH78"/>
<dbReference type="CDD" id="cd09272">
    <property type="entry name" value="RNase_HI_RT_Ty1"/>
    <property type="match status" value="1"/>
</dbReference>
<dbReference type="InterPro" id="IPR054722">
    <property type="entry name" value="PolX-like_BBD"/>
</dbReference>
<dbReference type="InterPro" id="IPR007658">
    <property type="entry name" value="DUF594"/>
</dbReference>
<dbReference type="Pfam" id="PF13968">
    <property type="entry name" value="DUF4220"/>
    <property type="match status" value="2"/>
</dbReference>
<feature type="domain" description="Retrovirus-related Pol polyprotein from transposon TNT 1-94-like beta-barrel" evidence="4">
    <location>
        <begin position="201"/>
        <end position="274"/>
    </location>
</feature>
<feature type="transmembrane region" description="Helical" evidence="1">
    <location>
        <begin position="22"/>
        <end position="42"/>
    </location>
</feature>
<evidence type="ECO:0008006" key="8">
    <source>
        <dbReference type="Google" id="ProtNLM"/>
    </source>
</evidence>
<dbReference type="Pfam" id="PF04578">
    <property type="entry name" value="DUF594"/>
    <property type="match status" value="1"/>
</dbReference>
<dbReference type="OrthoDB" id="1689146at2759"/>
<keyword evidence="1" id="KW-0812">Transmembrane</keyword>
<keyword evidence="1" id="KW-0472">Membrane</keyword>
<dbReference type="InterPro" id="IPR012337">
    <property type="entry name" value="RNaseH-like_sf"/>
</dbReference>
<keyword evidence="7" id="KW-1185">Reference proteome</keyword>
<evidence type="ECO:0000259" key="2">
    <source>
        <dbReference type="Pfam" id="PF13968"/>
    </source>
</evidence>
<comment type="caution">
    <text evidence="6">The sequence shown here is derived from an EMBL/GenBank/DDBJ whole genome shotgun (WGS) entry which is preliminary data.</text>
</comment>
<proteinExistence type="predicted"/>
<organism evidence="6 7">
    <name type="scientific">Miscanthus lutarioriparius</name>
    <dbReference type="NCBI Taxonomy" id="422564"/>
    <lineage>
        <taxon>Eukaryota</taxon>
        <taxon>Viridiplantae</taxon>
        <taxon>Streptophyta</taxon>
        <taxon>Embryophyta</taxon>
        <taxon>Tracheophyta</taxon>
        <taxon>Spermatophyta</taxon>
        <taxon>Magnoliopsida</taxon>
        <taxon>Liliopsida</taxon>
        <taxon>Poales</taxon>
        <taxon>Poaceae</taxon>
        <taxon>PACMAD clade</taxon>
        <taxon>Panicoideae</taxon>
        <taxon>Andropogonodae</taxon>
        <taxon>Andropogoneae</taxon>
        <taxon>Saccharinae</taxon>
        <taxon>Miscanthus</taxon>
    </lineage>
</organism>
<dbReference type="Proteomes" id="UP000604825">
    <property type="component" value="Unassembled WGS sequence"/>
</dbReference>
<feature type="transmembrane region" description="Helical" evidence="1">
    <location>
        <begin position="99"/>
        <end position="119"/>
    </location>
</feature>
<dbReference type="GO" id="GO:0003676">
    <property type="term" value="F:nucleic acid binding"/>
    <property type="evidence" value="ECO:0007669"/>
    <property type="project" value="InterPro"/>
</dbReference>
<protein>
    <recommendedName>
        <fullName evidence="8">DUF4220 domain-containing protein</fullName>
    </recommendedName>
</protein>
<evidence type="ECO:0000313" key="6">
    <source>
        <dbReference type="EMBL" id="CAD6204690.1"/>
    </source>
</evidence>
<feature type="domain" description="DUF4220" evidence="2">
    <location>
        <begin position="728"/>
        <end position="897"/>
    </location>
</feature>
<dbReference type="Pfam" id="PF13976">
    <property type="entry name" value="gag_pre-integrs"/>
    <property type="match status" value="1"/>
</dbReference>
<dbReference type="EMBL" id="CAJGYO010000001">
    <property type="protein sequence ID" value="CAD6204690.1"/>
    <property type="molecule type" value="Genomic_DNA"/>
</dbReference>
<feature type="domain" description="DUF4220" evidence="2">
    <location>
        <begin position="25"/>
        <end position="124"/>
    </location>
</feature>
<evidence type="ECO:0000259" key="4">
    <source>
        <dbReference type="Pfam" id="PF22936"/>
    </source>
</evidence>
<evidence type="ECO:0000259" key="5">
    <source>
        <dbReference type="Pfam" id="PF25597"/>
    </source>
</evidence>
<gene>
    <name evidence="6" type="ORF">NCGR_LOCUS2683</name>
</gene>